<evidence type="ECO:0000313" key="2">
    <source>
        <dbReference type="Proteomes" id="UP000643405"/>
    </source>
</evidence>
<gene>
    <name evidence="1" type="ORF">ICI42_17825</name>
</gene>
<accession>A0A8J6U926</accession>
<comment type="caution">
    <text evidence="1">The sequence shown here is derived from an EMBL/GenBank/DDBJ whole genome shotgun (WGS) entry which is preliminary data.</text>
</comment>
<dbReference type="EMBL" id="JACVVX010000006">
    <property type="protein sequence ID" value="MBD0416517.1"/>
    <property type="molecule type" value="Genomic_DNA"/>
</dbReference>
<dbReference type="AlphaFoldDB" id="A0A8J6U926"/>
<name>A0A8J6U926_9HYPH</name>
<dbReference type="Proteomes" id="UP000643405">
    <property type="component" value="Unassembled WGS sequence"/>
</dbReference>
<proteinExistence type="predicted"/>
<evidence type="ECO:0000313" key="1">
    <source>
        <dbReference type="EMBL" id="MBD0416517.1"/>
    </source>
</evidence>
<keyword evidence="2" id="KW-1185">Reference proteome</keyword>
<protein>
    <submittedName>
        <fullName evidence="1">Uncharacterized protein</fullName>
    </submittedName>
</protein>
<organism evidence="1 2">
    <name type="scientific">Oryzicola mucosus</name>
    <dbReference type="NCBI Taxonomy" id="2767425"/>
    <lineage>
        <taxon>Bacteria</taxon>
        <taxon>Pseudomonadati</taxon>
        <taxon>Pseudomonadota</taxon>
        <taxon>Alphaproteobacteria</taxon>
        <taxon>Hyphomicrobiales</taxon>
        <taxon>Phyllobacteriaceae</taxon>
        <taxon>Oryzicola</taxon>
    </lineage>
</organism>
<dbReference type="RefSeq" id="WP_188165962.1">
    <property type="nucleotide sequence ID" value="NZ_JACVVX010000006.1"/>
</dbReference>
<sequence>MDIVLAEWSDEELAAELDAWADHGHSNRLLTENYSEAVAEFDRRIGTPKPAPGGFYRKLLLRNNSQAVDDLVRTHQAKREAKVIGHMLYEEVRKLVALACECGASSIDVVYESEGDVRIGIYPLAHGDKS</sequence>
<reference evidence="1" key="1">
    <citation type="submission" date="2020-09" db="EMBL/GenBank/DDBJ databases">
        <title>Genome seq and assembly of Tianweitania sp.</title>
        <authorList>
            <person name="Chhetri G."/>
        </authorList>
    </citation>
    <scope>NUCLEOTIDE SEQUENCE</scope>
    <source>
        <strain evidence="1">Rool2</strain>
    </source>
</reference>